<evidence type="ECO:0000313" key="2">
    <source>
        <dbReference type="EMBL" id="GFO08342.1"/>
    </source>
</evidence>
<dbReference type="Proteomes" id="UP000735302">
    <property type="component" value="Unassembled WGS sequence"/>
</dbReference>
<evidence type="ECO:0000256" key="1">
    <source>
        <dbReference type="SAM" id="MobiDB-lite"/>
    </source>
</evidence>
<dbReference type="AlphaFoldDB" id="A0AAV4AN02"/>
<feature type="compositionally biased region" description="Basic and acidic residues" evidence="1">
    <location>
        <begin position="1"/>
        <end position="18"/>
    </location>
</feature>
<feature type="compositionally biased region" description="Basic and acidic residues" evidence="1">
    <location>
        <begin position="80"/>
        <end position="110"/>
    </location>
</feature>
<comment type="caution">
    <text evidence="2">The sequence shown here is derived from an EMBL/GenBank/DDBJ whole genome shotgun (WGS) entry which is preliminary data.</text>
</comment>
<sequence>MTRLSRGREDLDGHHGSWELKPSTPLTSSSNTSSSSSSSSSPPSSSPMVTAATAAATTPVTTNQDTNYHCYQTDGGSAHFEGDHYRKGHNKTEITHEKCRLGSTTHDKKAQQHQKQQQQESIADSPEFYHAGSGGGSCGNLSVVNTPLLEAER</sequence>
<organism evidence="2 3">
    <name type="scientific">Plakobranchus ocellatus</name>
    <dbReference type="NCBI Taxonomy" id="259542"/>
    <lineage>
        <taxon>Eukaryota</taxon>
        <taxon>Metazoa</taxon>
        <taxon>Spiralia</taxon>
        <taxon>Lophotrochozoa</taxon>
        <taxon>Mollusca</taxon>
        <taxon>Gastropoda</taxon>
        <taxon>Heterobranchia</taxon>
        <taxon>Euthyneura</taxon>
        <taxon>Panpulmonata</taxon>
        <taxon>Sacoglossa</taxon>
        <taxon>Placobranchoidea</taxon>
        <taxon>Plakobranchidae</taxon>
        <taxon>Plakobranchus</taxon>
    </lineage>
</organism>
<dbReference type="EMBL" id="BLXT01003952">
    <property type="protein sequence ID" value="GFO08342.1"/>
    <property type="molecule type" value="Genomic_DNA"/>
</dbReference>
<gene>
    <name evidence="2" type="ORF">PoB_003484700</name>
</gene>
<keyword evidence="3" id="KW-1185">Reference proteome</keyword>
<protein>
    <submittedName>
        <fullName evidence="2">Uncharacterized protein</fullName>
    </submittedName>
</protein>
<evidence type="ECO:0000313" key="3">
    <source>
        <dbReference type="Proteomes" id="UP000735302"/>
    </source>
</evidence>
<reference evidence="2 3" key="1">
    <citation type="journal article" date="2021" name="Elife">
        <title>Chloroplast acquisition without the gene transfer in kleptoplastic sea slugs, Plakobranchus ocellatus.</title>
        <authorList>
            <person name="Maeda T."/>
            <person name="Takahashi S."/>
            <person name="Yoshida T."/>
            <person name="Shimamura S."/>
            <person name="Takaki Y."/>
            <person name="Nagai Y."/>
            <person name="Toyoda A."/>
            <person name="Suzuki Y."/>
            <person name="Arimoto A."/>
            <person name="Ishii H."/>
            <person name="Satoh N."/>
            <person name="Nishiyama T."/>
            <person name="Hasebe M."/>
            <person name="Maruyama T."/>
            <person name="Minagawa J."/>
            <person name="Obokata J."/>
            <person name="Shigenobu S."/>
        </authorList>
    </citation>
    <scope>NUCLEOTIDE SEQUENCE [LARGE SCALE GENOMIC DNA]</scope>
</reference>
<accession>A0AAV4AN02</accession>
<proteinExistence type="predicted"/>
<feature type="region of interest" description="Disordered" evidence="1">
    <location>
        <begin position="1"/>
        <end position="153"/>
    </location>
</feature>
<name>A0AAV4AN02_9GAST</name>
<feature type="compositionally biased region" description="Low complexity" evidence="1">
    <location>
        <begin position="22"/>
        <end position="62"/>
    </location>
</feature>